<accession>A0ABD0Y3V9</accession>
<dbReference type="InterPro" id="IPR026823">
    <property type="entry name" value="cEGF"/>
</dbReference>
<evidence type="ECO:0000256" key="1">
    <source>
        <dbReference type="ARBA" id="ARBA00004498"/>
    </source>
</evidence>
<dbReference type="Pfam" id="PF00008">
    <property type="entry name" value="EGF"/>
    <property type="match status" value="1"/>
</dbReference>
<dbReference type="PANTHER" id="PTHR24050">
    <property type="entry name" value="PA14 DOMAIN-CONTAINING PROTEIN"/>
    <property type="match status" value="1"/>
</dbReference>
<comment type="caution">
    <text evidence="15">The sequence shown here is derived from an EMBL/GenBank/DDBJ whole genome shotgun (WGS) entry which is preliminary data.</text>
</comment>
<evidence type="ECO:0000256" key="6">
    <source>
        <dbReference type="ARBA" id="ARBA00022729"/>
    </source>
</evidence>
<dbReference type="AlphaFoldDB" id="A0ABD0Y3V9"/>
<dbReference type="InterPro" id="IPR000436">
    <property type="entry name" value="Sushi_SCR_CCP_dom"/>
</dbReference>
<dbReference type="InterPro" id="IPR000742">
    <property type="entry name" value="EGF"/>
</dbReference>
<dbReference type="FunFam" id="2.10.25.10:FF:000008">
    <property type="entry name" value="Signal peptide, CUB domain, EGF-like 2"/>
    <property type="match status" value="1"/>
</dbReference>
<dbReference type="PROSITE" id="PS50923">
    <property type="entry name" value="SUSHI"/>
    <property type="match status" value="1"/>
</dbReference>
<dbReference type="PROSITE" id="PS00022">
    <property type="entry name" value="EGF_1"/>
    <property type="match status" value="1"/>
</dbReference>
<evidence type="ECO:0000256" key="2">
    <source>
        <dbReference type="ARBA" id="ARBA00006127"/>
    </source>
</evidence>
<feature type="disulfide bond" evidence="12">
    <location>
        <begin position="84"/>
        <end position="111"/>
    </location>
</feature>
<dbReference type="Pfam" id="PF00084">
    <property type="entry name" value="Sushi"/>
    <property type="match status" value="1"/>
</dbReference>
<keyword evidence="5 11" id="KW-0245">EGF-like domain</keyword>
<evidence type="ECO:0000313" key="16">
    <source>
        <dbReference type="Proteomes" id="UP001557470"/>
    </source>
</evidence>
<feature type="domain" description="Sushi" evidence="14">
    <location>
        <begin position="56"/>
        <end position="113"/>
    </location>
</feature>
<keyword evidence="7" id="KW-0677">Repeat</keyword>
<proteinExistence type="inferred from homology"/>
<evidence type="ECO:0000256" key="8">
    <source>
        <dbReference type="ARBA" id="ARBA00022837"/>
    </source>
</evidence>
<dbReference type="InterPro" id="IPR000152">
    <property type="entry name" value="EGF-type_Asp/Asn_hydroxyl_site"/>
</dbReference>
<evidence type="ECO:0000259" key="14">
    <source>
        <dbReference type="PROSITE" id="PS50923"/>
    </source>
</evidence>
<keyword evidence="10" id="KW-0325">Glycoprotein</keyword>
<keyword evidence="12" id="KW-0768">Sushi</keyword>
<dbReference type="Pfam" id="PF22914">
    <property type="entry name" value="Fibulin_C"/>
    <property type="match status" value="1"/>
</dbReference>
<evidence type="ECO:0000313" key="15">
    <source>
        <dbReference type="EMBL" id="KAL1007317.1"/>
    </source>
</evidence>
<dbReference type="InterPro" id="IPR018097">
    <property type="entry name" value="EGF_Ca-bd_CS"/>
</dbReference>
<comment type="subcellular location">
    <subcellularLocation>
        <location evidence="1">Secreted</location>
        <location evidence="1">Extracellular space</location>
        <location evidence="1">Extracellular matrix</location>
    </subcellularLocation>
</comment>
<dbReference type="PRINTS" id="PR00010">
    <property type="entry name" value="EGFBLOOD"/>
</dbReference>
<dbReference type="PROSITE" id="PS01187">
    <property type="entry name" value="EGF_CA"/>
    <property type="match status" value="2"/>
</dbReference>
<feature type="disulfide bond" evidence="11">
    <location>
        <begin position="139"/>
        <end position="148"/>
    </location>
</feature>
<evidence type="ECO:0000256" key="12">
    <source>
        <dbReference type="PROSITE-ProRule" id="PRU00302"/>
    </source>
</evidence>
<keyword evidence="6" id="KW-0732">Signal</keyword>
<dbReference type="SMART" id="SM00181">
    <property type="entry name" value="EGF"/>
    <property type="match status" value="4"/>
</dbReference>
<keyword evidence="9 11" id="KW-1015">Disulfide bond</keyword>
<evidence type="ECO:0000256" key="10">
    <source>
        <dbReference type="ARBA" id="ARBA00023180"/>
    </source>
</evidence>
<dbReference type="PROSITE" id="PS00010">
    <property type="entry name" value="ASX_HYDROXYL"/>
    <property type="match status" value="2"/>
</dbReference>
<dbReference type="SMART" id="SM00179">
    <property type="entry name" value="EGF_CA"/>
    <property type="match status" value="3"/>
</dbReference>
<dbReference type="SUPFAM" id="SSF57196">
    <property type="entry name" value="EGF/Laminin"/>
    <property type="match status" value="3"/>
</dbReference>
<protein>
    <recommendedName>
        <fullName evidence="17">Fibulin-7-like</fullName>
    </recommendedName>
</protein>
<name>A0ABD0Y3V9_UMBPY</name>
<dbReference type="EMBL" id="JAGEUA010000002">
    <property type="protein sequence ID" value="KAL1007317.1"/>
    <property type="molecule type" value="Genomic_DNA"/>
</dbReference>
<evidence type="ECO:0000256" key="4">
    <source>
        <dbReference type="ARBA" id="ARBA00022530"/>
    </source>
</evidence>
<dbReference type="CDD" id="cd00054">
    <property type="entry name" value="EGF_CA"/>
    <property type="match status" value="3"/>
</dbReference>
<comment type="caution">
    <text evidence="11">Lacks conserved residue(s) required for the propagation of feature annotation.</text>
</comment>
<dbReference type="Gene3D" id="2.10.25.10">
    <property type="entry name" value="Laminin"/>
    <property type="match status" value="4"/>
</dbReference>
<evidence type="ECO:0000259" key="13">
    <source>
        <dbReference type="PROSITE" id="PS50026"/>
    </source>
</evidence>
<reference evidence="15 16" key="1">
    <citation type="submission" date="2024-06" db="EMBL/GenBank/DDBJ databases">
        <authorList>
            <person name="Pan Q."/>
            <person name="Wen M."/>
            <person name="Jouanno E."/>
            <person name="Zahm M."/>
            <person name="Klopp C."/>
            <person name="Cabau C."/>
            <person name="Louis A."/>
            <person name="Berthelot C."/>
            <person name="Parey E."/>
            <person name="Roest Crollius H."/>
            <person name="Montfort J."/>
            <person name="Robinson-Rechavi M."/>
            <person name="Bouchez O."/>
            <person name="Lampietro C."/>
            <person name="Lopez Roques C."/>
            <person name="Donnadieu C."/>
            <person name="Postlethwait J."/>
            <person name="Bobe J."/>
            <person name="Verreycken H."/>
            <person name="Guiguen Y."/>
        </authorList>
    </citation>
    <scope>NUCLEOTIDE SEQUENCE [LARGE SCALE GENOMIC DNA]</scope>
    <source>
        <strain evidence="15">Up_M1</strain>
        <tissue evidence="15">Testis</tissue>
    </source>
</reference>
<keyword evidence="4" id="KW-0272">Extracellular matrix</keyword>
<gene>
    <name evidence="15" type="ORF">UPYG_G00084910</name>
</gene>
<sequence length="425" mass="46454">MIECPSRMEMQSSLKQVQKLLSDQEAAYLQSLRTLRKKLNVLQSAATKETAKSNDGTCLKLETPANGRKLGKAQTPGHEVHFLCDPGYELVGAESRVCQESLTWSGQQPTCQNIDECASSPCLNGGTCVDEVNQFSCICTKGWAGVTCQSPLPTFFVTMTNTSAATSSAAVSPHTVSLVPAVRPSRCTQVQGTTHCTCAPGYTISGHDTSTCTDIDECELFHMGQAGRLCLHGCVNTPGGYRCSCPAGYNVTPDGRNCKDIDECATRQNNCTRDQLCINTYGGFQCVRVDCPRIRNATYSKTSPLRCERNPCSVDNKLCPQAPNSISHHHLSVVSNLSAPRTMFRVSALRPMGDTLRFSLLGRGLARRHFTVQRSDRQTGELVLVSPVQGPATIEAEVEMTELDKRVQLARYITKVTVFISQYEF</sequence>
<dbReference type="SMART" id="SM00032">
    <property type="entry name" value="CCP"/>
    <property type="match status" value="1"/>
</dbReference>
<keyword evidence="8" id="KW-0106">Calcium</keyword>
<evidence type="ECO:0008006" key="17">
    <source>
        <dbReference type="Google" id="ProtNLM"/>
    </source>
</evidence>
<dbReference type="InterPro" id="IPR035976">
    <property type="entry name" value="Sushi/SCR/CCP_sf"/>
</dbReference>
<evidence type="ECO:0000256" key="9">
    <source>
        <dbReference type="ARBA" id="ARBA00023157"/>
    </source>
</evidence>
<dbReference type="InterPro" id="IPR001881">
    <property type="entry name" value="EGF-like_Ca-bd_dom"/>
</dbReference>
<feature type="domain" description="EGF-like" evidence="13">
    <location>
        <begin position="113"/>
        <end position="149"/>
    </location>
</feature>
<dbReference type="PROSITE" id="PS01186">
    <property type="entry name" value="EGF_2"/>
    <property type="match status" value="2"/>
</dbReference>
<dbReference type="PROSITE" id="PS50026">
    <property type="entry name" value="EGF_3"/>
    <property type="match status" value="1"/>
</dbReference>
<dbReference type="CDD" id="cd00033">
    <property type="entry name" value="CCP"/>
    <property type="match status" value="1"/>
</dbReference>
<dbReference type="Gene3D" id="2.10.70.10">
    <property type="entry name" value="Complement Module, domain 1"/>
    <property type="match status" value="1"/>
</dbReference>
<evidence type="ECO:0000256" key="7">
    <source>
        <dbReference type="ARBA" id="ARBA00022737"/>
    </source>
</evidence>
<comment type="similarity">
    <text evidence="2">Belongs to the fibulin family.</text>
</comment>
<keyword evidence="3" id="KW-0964">Secreted</keyword>
<evidence type="ECO:0000256" key="3">
    <source>
        <dbReference type="ARBA" id="ARBA00022525"/>
    </source>
</evidence>
<dbReference type="SUPFAM" id="SSF57535">
    <property type="entry name" value="Complement control module/SCR domain"/>
    <property type="match status" value="1"/>
</dbReference>
<dbReference type="InterPro" id="IPR055088">
    <property type="entry name" value="Fibulin_C"/>
</dbReference>
<dbReference type="InterPro" id="IPR052235">
    <property type="entry name" value="Nephronectin_domain"/>
</dbReference>
<dbReference type="PANTHER" id="PTHR24050:SF27">
    <property type="entry name" value="FIBRILLIN-1"/>
    <property type="match status" value="1"/>
</dbReference>
<evidence type="ECO:0000256" key="5">
    <source>
        <dbReference type="ARBA" id="ARBA00022536"/>
    </source>
</evidence>
<dbReference type="Proteomes" id="UP001557470">
    <property type="component" value="Unassembled WGS sequence"/>
</dbReference>
<keyword evidence="16" id="KW-1185">Reference proteome</keyword>
<dbReference type="FunFam" id="2.10.25.10:FF:000143">
    <property type="entry name" value="Protein crumbs 1"/>
    <property type="match status" value="1"/>
</dbReference>
<dbReference type="Pfam" id="PF12662">
    <property type="entry name" value="cEGF"/>
    <property type="match status" value="2"/>
</dbReference>
<evidence type="ECO:0000256" key="11">
    <source>
        <dbReference type="PROSITE-ProRule" id="PRU00076"/>
    </source>
</evidence>
<organism evidence="15 16">
    <name type="scientific">Umbra pygmaea</name>
    <name type="common">Eastern mudminnow</name>
    <dbReference type="NCBI Taxonomy" id="75934"/>
    <lineage>
        <taxon>Eukaryota</taxon>
        <taxon>Metazoa</taxon>
        <taxon>Chordata</taxon>
        <taxon>Craniata</taxon>
        <taxon>Vertebrata</taxon>
        <taxon>Euteleostomi</taxon>
        <taxon>Actinopterygii</taxon>
        <taxon>Neopterygii</taxon>
        <taxon>Teleostei</taxon>
        <taxon>Protacanthopterygii</taxon>
        <taxon>Esociformes</taxon>
        <taxon>Umbridae</taxon>
        <taxon>Umbra</taxon>
    </lineage>
</organism>